<dbReference type="PANTHER" id="PTHR43133:SF51">
    <property type="entry name" value="RNA POLYMERASE SIGMA FACTOR"/>
    <property type="match status" value="1"/>
</dbReference>
<dbReference type="InterPro" id="IPR014284">
    <property type="entry name" value="RNA_pol_sigma-70_dom"/>
</dbReference>
<evidence type="ECO:0000256" key="1">
    <source>
        <dbReference type="ARBA" id="ARBA00023015"/>
    </source>
</evidence>
<dbReference type="Proteomes" id="UP000004892">
    <property type="component" value="Unassembled WGS sequence"/>
</dbReference>
<feature type="domain" description="RNA polymerase sigma-70 region 2" evidence="4">
    <location>
        <begin position="25"/>
        <end position="90"/>
    </location>
</feature>
<keyword evidence="2" id="KW-0731">Sigma factor</keyword>
<evidence type="ECO:0000313" key="5">
    <source>
        <dbReference type="EMBL" id="EHP46844.1"/>
    </source>
</evidence>
<gene>
    <name evidence="5" type="ORF">HMPREF9449_01859</name>
</gene>
<dbReference type="GeneID" id="98069419"/>
<accession>H1DHX3</accession>
<dbReference type="Gene3D" id="1.10.1740.10">
    <property type="match status" value="1"/>
</dbReference>
<dbReference type="STRING" id="742817.HMPREF9449_01859"/>
<dbReference type="SUPFAM" id="SSF88946">
    <property type="entry name" value="Sigma2 domain of RNA polymerase sigma factors"/>
    <property type="match status" value="1"/>
</dbReference>
<dbReference type="RefSeq" id="WP_009137006.1">
    <property type="nucleotide sequence ID" value="NZ_JH594596.1"/>
</dbReference>
<dbReference type="GO" id="GO:0016987">
    <property type="term" value="F:sigma factor activity"/>
    <property type="evidence" value="ECO:0007669"/>
    <property type="project" value="UniProtKB-KW"/>
</dbReference>
<name>H1DHX3_9BACT</name>
<dbReference type="InterPro" id="IPR039425">
    <property type="entry name" value="RNA_pol_sigma-70-like"/>
</dbReference>
<proteinExistence type="predicted"/>
<evidence type="ECO:0000259" key="4">
    <source>
        <dbReference type="Pfam" id="PF04542"/>
    </source>
</evidence>
<dbReference type="InterPro" id="IPR013325">
    <property type="entry name" value="RNA_pol_sigma_r2"/>
</dbReference>
<dbReference type="NCBIfam" id="TIGR02937">
    <property type="entry name" value="sigma70-ECF"/>
    <property type="match status" value="1"/>
</dbReference>
<reference evidence="5 6" key="1">
    <citation type="submission" date="2012-01" db="EMBL/GenBank/DDBJ databases">
        <title>The Genome Sequence of Odoribacter laneus YIT 12061.</title>
        <authorList>
            <consortium name="The Broad Institute Genome Sequencing Platform"/>
            <person name="Earl A."/>
            <person name="Ward D."/>
            <person name="Feldgarden M."/>
            <person name="Gevers D."/>
            <person name="Morotomi M."/>
            <person name="Young S.K."/>
            <person name="Zeng Q."/>
            <person name="Gargeya S."/>
            <person name="Fitzgerald M."/>
            <person name="Haas B."/>
            <person name="Abouelleil A."/>
            <person name="Alvarado L."/>
            <person name="Arachchi H.M."/>
            <person name="Berlin A."/>
            <person name="Chapman S.B."/>
            <person name="Gearin G."/>
            <person name="Goldberg J."/>
            <person name="Griggs A."/>
            <person name="Gujja S."/>
            <person name="Hansen M."/>
            <person name="Heiman D."/>
            <person name="Howarth C."/>
            <person name="Larimer J."/>
            <person name="Lui A."/>
            <person name="MacDonald P.J.P."/>
            <person name="McCowen C."/>
            <person name="Montmayeur A."/>
            <person name="Murphy C."/>
            <person name="Neiman D."/>
            <person name="Pearson M."/>
            <person name="Priest M."/>
            <person name="Roberts A."/>
            <person name="Saif S."/>
            <person name="Shea T."/>
            <person name="Sisk P."/>
            <person name="Stolte C."/>
            <person name="Sykes S."/>
            <person name="Wortman J."/>
            <person name="Nusbaum C."/>
            <person name="Birren B."/>
        </authorList>
    </citation>
    <scope>NUCLEOTIDE SEQUENCE [LARGE SCALE GENOMIC DNA]</scope>
    <source>
        <strain evidence="5 6">YIT 12061</strain>
    </source>
</reference>
<dbReference type="AlphaFoldDB" id="H1DHX3"/>
<keyword evidence="3" id="KW-0804">Transcription</keyword>
<dbReference type="Pfam" id="PF04542">
    <property type="entry name" value="Sigma70_r2"/>
    <property type="match status" value="1"/>
</dbReference>
<sequence length="105" mass="12657">MSIADNEIIELFHLKNKKEEAFRLLVDKYKEKLYWHIRKIVLSHEDSNDILQNTFVKIWQGLKEFRYESGLYTWMYRIATNESINFLNDLSSTYKCNFLGADNKQ</sequence>
<dbReference type="GO" id="GO:0006352">
    <property type="term" value="P:DNA-templated transcription initiation"/>
    <property type="evidence" value="ECO:0007669"/>
    <property type="project" value="InterPro"/>
</dbReference>
<dbReference type="eggNOG" id="COG1595">
    <property type="taxonomic scope" value="Bacteria"/>
</dbReference>
<evidence type="ECO:0000256" key="2">
    <source>
        <dbReference type="ARBA" id="ARBA00023082"/>
    </source>
</evidence>
<protein>
    <submittedName>
        <fullName evidence="5">Sigma-70 family RNA polymerase sigma factor</fullName>
    </submittedName>
</protein>
<dbReference type="PANTHER" id="PTHR43133">
    <property type="entry name" value="RNA POLYMERASE ECF-TYPE SIGMA FACTO"/>
    <property type="match status" value="1"/>
</dbReference>
<keyword evidence="6" id="KW-1185">Reference proteome</keyword>
<dbReference type="HOGENOM" id="CLU_170875_0_0_10"/>
<organism evidence="5 6">
    <name type="scientific">Odoribacter laneus YIT 12061</name>
    <dbReference type="NCBI Taxonomy" id="742817"/>
    <lineage>
        <taxon>Bacteria</taxon>
        <taxon>Pseudomonadati</taxon>
        <taxon>Bacteroidota</taxon>
        <taxon>Bacteroidia</taxon>
        <taxon>Bacteroidales</taxon>
        <taxon>Odoribacteraceae</taxon>
        <taxon>Odoribacter</taxon>
    </lineage>
</organism>
<dbReference type="EMBL" id="ADMC01000024">
    <property type="protein sequence ID" value="EHP46844.1"/>
    <property type="molecule type" value="Genomic_DNA"/>
</dbReference>
<evidence type="ECO:0000256" key="3">
    <source>
        <dbReference type="ARBA" id="ARBA00023163"/>
    </source>
</evidence>
<dbReference type="PATRIC" id="fig|742817.3.peg.1977"/>
<dbReference type="InterPro" id="IPR007627">
    <property type="entry name" value="RNA_pol_sigma70_r2"/>
</dbReference>
<keyword evidence="1" id="KW-0805">Transcription regulation</keyword>
<comment type="caution">
    <text evidence="5">The sequence shown here is derived from an EMBL/GenBank/DDBJ whole genome shotgun (WGS) entry which is preliminary data.</text>
</comment>
<evidence type="ECO:0000313" key="6">
    <source>
        <dbReference type="Proteomes" id="UP000004892"/>
    </source>
</evidence>